<evidence type="ECO:0000256" key="1">
    <source>
        <dbReference type="ARBA" id="ARBA00004127"/>
    </source>
</evidence>
<evidence type="ECO:0000256" key="4">
    <source>
        <dbReference type="ARBA" id="ARBA00023136"/>
    </source>
</evidence>
<name>A0AA39R9S1_9LECA</name>
<evidence type="ECO:0000256" key="5">
    <source>
        <dbReference type="SAM" id="Phobius"/>
    </source>
</evidence>
<feature type="transmembrane region" description="Helical" evidence="5">
    <location>
        <begin position="137"/>
        <end position="156"/>
    </location>
</feature>
<evidence type="ECO:0000313" key="7">
    <source>
        <dbReference type="EMBL" id="KAK0516349.1"/>
    </source>
</evidence>
<gene>
    <name evidence="7" type="ORF">JMJ35_000952</name>
</gene>
<feature type="transmembrane region" description="Helical" evidence="5">
    <location>
        <begin position="103"/>
        <end position="125"/>
    </location>
</feature>
<dbReference type="AlphaFoldDB" id="A0AA39R9S1"/>
<dbReference type="Pfam" id="PF10277">
    <property type="entry name" value="Frag1"/>
    <property type="match status" value="1"/>
</dbReference>
<protein>
    <recommendedName>
        <fullName evidence="6">CWH43-like N-terminal domain-containing protein</fullName>
    </recommendedName>
</protein>
<proteinExistence type="predicted"/>
<dbReference type="PANTHER" id="PTHR21324:SF2">
    <property type="entry name" value="EG:22E5.9 PROTEIN"/>
    <property type="match status" value="1"/>
</dbReference>
<dbReference type="EMBL" id="JAFEKC020000002">
    <property type="protein sequence ID" value="KAK0516349.1"/>
    <property type="molecule type" value="Genomic_DNA"/>
</dbReference>
<accession>A0AA39R9S1</accession>
<dbReference type="InterPro" id="IPR050911">
    <property type="entry name" value="DRAM/TMEM150_Autophagy_Mod"/>
</dbReference>
<feature type="transmembrane region" description="Helical" evidence="5">
    <location>
        <begin position="65"/>
        <end position="82"/>
    </location>
</feature>
<comment type="subcellular location">
    <subcellularLocation>
        <location evidence="1">Endomembrane system</location>
        <topology evidence="1">Multi-pass membrane protein</topology>
    </subcellularLocation>
</comment>
<feature type="transmembrane region" description="Helical" evidence="5">
    <location>
        <begin position="207"/>
        <end position="225"/>
    </location>
</feature>
<feature type="transmembrane region" description="Helical" evidence="5">
    <location>
        <begin position="12"/>
        <end position="34"/>
    </location>
</feature>
<evidence type="ECO:0000256" key="2">
    <source>
        <dbReference type="ARBA" id="ARBA00022692"/>
    </source>
</evidence>
<comment type="caution">
    <text evidence="7">The sequence shown here is derived from an EMBL/GenBank/DDBJ whole genome shotgun (WGS) entry which is preliminary data.</text>
</comment>
<dbReference type="GO" id="GO:0012505">
    <property type="term" value="C:endomembrane system"/>
    <property type="evidence" value="ECO:0007669"/>
    <property type="project" value="UniProtKB-SubCell"/>
</dbReference>
<evidence type="ECO:0000259" key="6">
    <source>
        <dbReference type="Pfam" id="PF10277"/>
    </source>
</evidence>
<keyword evidence="2 5" id="KW-0812">Transmembrane</keyword>
<organism evidence="7 8">
    <name type="scientific">Cladonia borealis</name>
    <dbReference type="NCBI Taxonomy" id="184061"/>
    <lineage>
        <taxon>Eukaryota</taxon>
        <taxon>Fungi</taxon>
        <taxon>Dikarya</taxon>
        <taxon>Ascomycota</taxon>
        <taxon>Pezizomycotina</taxon>
        <taxon>Lecanoromycetes</taxon>
        <taxon>OSLEUM clade</taxon>
        <taxon>Lecanoromycetidae</taxon>
        <taxon>Lecanorales</taxon>
        <taxon>Lecanorineae</taxon>
        <taxon>Cladoniaceae</taxon>
        <taxon>Cladonia</taxon>
    </lineage>
</organism>
<evidence type="ECO:0000313" key="8">
    <source>
        <dbReference type="Proteomes" id="UP001166286"/>
    </source>
</evidence>
<dbReference type="InterPro" id="IPR019402">
    <property type="entry name" value="CWH43_N"/>
</dbReference>
<dbReference type="Proteomes" id="UP001166286">
    <property type="component" value="Unassembled WGS sequence"/>
</dbReference>
<feature type="transmembrane region" description="Helical" evidence="5">
    <location>
        <begin position="177"/>
        <end position="195"/>
    </location>
</feature>
<keyword evidence="4 5" id="KW-0472">Membrane</keyword>
<evidence type="ECO:0000256" key="3">
    <source>
        <dbReference type="ARBA" id="ARBA00022989"/>
    </source>
</evidence>
<keyword evidence="3 5" id="KW-1133">Transmembrane helix</keyword>
<dbReference type="GO" id="GO:0005886">
    <property type="term" value="C:plasma membrane"/>
    <property type="evidence" value="ECO:0007669"/>
    <property type="project" value="TreeGrafter"/>
</dbReference>
<reference evidence="7" key="1">
    <citation type="submission" date="2023-03" db="EMBL/GenBank/DDBJ databases">
        <title>Complete genome of Cladonia borealis.</title>
        <authorList>
            <person name="Park H."/>
        </authorList>
    </citation>
    <scope>NUCLEOTIDE SEQUENCE</scope>
    <source>
        <strain evidence="7">ANT050790</strain>
    </source>
</reference>
<keyword evidence="8" id="KW-1185">Reference proteome</keyword>
<dbReference type="PANTHER" id="PTHR21324">
    <property type="entry name" value="FASTING-INDUCIBLE INTEGRAL MEMBRANE PROTEIN TM6P1-RELATED"/>
    <property type="match status" value="1"/>
</dbReference>
<feature type="domain" description="CWH43-like N-terminal" evidence="6">
    <location>
        <begin position="12"/>
        <end position="225"/>
    </location>
</feature>
<sequence>MAVPGILKYAFIWILPLVSALTWLGMLLTMLVVWEVEGHPHYASMSANQDIAYISDIGAQGLKPLFIAGCCVTTVFLDLSFASERWLRHTGRLAKNLGTAEKVLSALSVAFAVAGTAGLILLSIFDTLHHPRLHDGFLLLFIAGYVISAIFVCAEYQRLGIHFREHFILRFSFWAKLTFILVEIALAIVFASTMFTKQQNVAAVFEWVIALIFTFYVLTFFVDLLPAARDTQMRTNVERLHMRDVENGNGHINGNGVSDGTVNGANAHYKTPRNF</sequence>